<reference evidence="1" key="1">
    <citation type="submission" date="2014-11" db="EMBL/GenBank/DDBJ databases">
        <authorList>
            <person name="Amaro Gonzalez C."/>
        </authorList>
    </citation>
    <scope>NUCLEOTIDE SEQUENCE</scope>
</reference>
<protein>
    <submittedName>
        <fullName evidence="1">Uncharacterized protein</fullName>
    </submittedName>
</protein>
<reference evidence="1" key="2">
    <citation type="journal article" date="2015" name="Fish Shellfish Immunol.">
        <title>Early steps in the European eel (Anguilla anguilla)-Vibrio vulnificus interaction in the gills: Role of the RtxA13 toxin.</title>
        <authorList>
            <person name="Callol A."/>
            <person name="Pajuelo D."/>
            <person name="Ebbesson L."/>
            <person name="Teles M."/>
            <person name="MacKenzie S."/>
            <person name="Amaro C."/>
        </authorList>
    </citation>
    <scope>NUCLEOTIDE SEQUENCE</scope>
</reference>
<dbReference type="EMBL" id="GBXM01028207">
    <property type="protein sequence ID" value="JAH80370.1"/>
    <property type="molecule type" value="Transcribed_RNA"/>
</dbReference>
<dbReference type="AlphaFoldDB" id="A0A0E9VSR1"/>
<accession>A0A0E9VSR1</accession>
<proteinExistence type="predicted"/>
<sequence length="44" mass="5007">MTVLNSRLSCMKEQKKTPKVVERYCTKSKDAVILDSCIKVMSDV</sequence>
<organism evidence="1">
    <name type="scientific">Anguilla anguilla</name>
    <name type="common">European freshwater eel</name>
    <name type="synonym">Muraena anguilla</name>
    <dbReference type="NCBI Taxonomy" id="7936"/>
    <lineage>
        <taxon>Eukaryota</taxon>
        <taxon>Metazoa</taxon>
        <taxon>Chordata</taxon>
        <taxon>Craniata</taxon>
        <taxon>Vertebrata</taxon>
        <taxon>Euteleostomi</taxon>
        <taxon>Actinopterygii</taxon>
        <taxon>Neopterygii</taxon>
        <taxon>Teleostei</taxon>
        <taxon>Anguilliformes</taxon>
        <taxon>Anguillidae</taxon>
        <taxon>Anguilla</taxon>
    </lineage>
</organism>
<evidence type="ECO:0000313" key="1">
    <source>
        <dbReference type="EMBL" id="JAH80370.1"/>
    </source>
</evidence>
<name>A0A0E9VSR1_ANGAN</name>